<sequence length="302" mass="34111">MEYRLSYELGSLLQTAFALLANPIQDAVIAKIMTLWDSVSVDEHNHSWIIKARSELIVPIPSCLRSLEMQRVLDAYEKSEGVLIRQPDIYSWSGIVSAPFSFDVFLSLSDIGVLRLLEHYNGHRDSHGHDFLLGGEREVGFQLREAASRHPARFLSLLSIYWDNIPTRFCDDLMEGVSTYLAYRYGNLRTHDQWLSIEEADASLLVSQILNEFERHPAYWRHRSSTAKALEACANVIQEAQEAERLIFLAIGFVGLHESDPIEGDNVSLLDIGINMAKGDVAEALMILAKNFLEHGKALPEL</sequence>
<protein>
    <submittedName>
        <fullName evidence="1">Uncharacterized protein</fullName>
    </submittedName>
</protein>
<proteinExistence type="predicted"/>
<dbReference type="AlphaFoldDB" id="A0AAJ5ZDU2"/>
<gene>
    <name evidence="1" type="ORF">P5S46_05895</name>
</gene>
<organism evidence="1 2">
    <name type="scientific">Aeromonas caviae</name>
    <name type="common">Aeromonas punctata</name>
    <dbReference type="NCBI Taxonomy" id="648"/>
    <lineage>
        <taxon>Bacteria</taxon>
        <taxon>Pseudomonadati</taxon>
        <taxon>Pseudomonadota</taxon>
        <taxon>Gammaproteobacteria</taxon>
        <taxon>Aeromonadales</taxon>
        <taxon>Aeromonadaceae</taxon>
        <taxon>Aeromonas</taxon>
    </lineage>
</organism>
<accession>A0AAJ5ZDU2</accession>
<name>A0AAJ5ZDU2_AERCA</name>
<evidence type="ECO:0000313" key="2">
    <source>
        <dbReference type="Proteomes" id="UP001218423"/>
    </source>
</evidence>
<dbReference type="Proteomes" id="UP001218423">
    <property type="component" value="Chromosome"/>
</dbReference>
<dbReference type="RefSeq" id="WP_277856745.1">
    <property type="nucleotide sequence ID" value="NZ_CP120942.1"/>
</dbReference>
<reference evidence="1" key="1">
    <citation type="submission" date="2023-03" db="EMBL/GenBank/DDBJ databases">
        <title>Aeromonas caviae strain AC1520.</title>
        <authorList>
            <person name="Xie T."/>
            <person name="Zhang Q."/>
            <person name="Deng J."/>
            <person name="Li X."/>
        </authorList>
    </citation>
    <scope>NUCLEOTIDE SEQUENCE</scope>
    <source>
        <strain evidence="1">AC1520</strain>
    </source>
</reference>
<evidence type="ECO:0000313" key="1">
    <source>
        <dbReference type="EMBL" id="WFF99106.1"/>
    </source>
</evidence>
<dbReference type="EMBL" id="CP120942">
    <property type="protein sequence ID" value="WFF99106.1"/>
    <property type="molecule type" value="Genomic_DNA"/>
</dbReference>